<evidence type="ECO:0008006" key="7">
    <source>
        <dbReference type="Google" id="ProtNLM"/>
    </source>
</evidence>
<dbReference type="GO" id="GO:0008270">
    <property type="term" value="F:zinc ion binding"/>
    <property type="evidence" value="ECO:0007669"/>
    <property type="project" value="UniProtKB-KW"/>
</dbReference>
<comment type="subcellular location">
    <subcellularLocation>
        <location evidence="1">Nucleus</location>
    </subcellularLocation>
</comment>
<evidence type="ECO:0000313" key="6">
    <source>
        <dbReference type="EMBL" id="GEU28998.1"/>
    </source>
</evidence>
<gene>
    <name evidence="6" type="ORF">Tci_000976</name>
</gene>
<keyword evidence="3" id="KW-0863">Zinc-finger</keyword>
<evidence type="ECO:0000256" key="1">
    <source>
        <dbReference type="ARBA" id="ARBA00004123"/>
    </source>
</evidence>
<accession>A0A699GJZ1</accession>
<keyword evidence="5" id="KW-0539">Nucleus</keyword>
<dbReference type="PANTHER" id="PTHR46481">
    <property type="entry name" value="ZINC FINGER BED DOMAIN-CONTAINING PROTEIN 4"/>
    <property type="match status" value="1"/>
</dbReference>
<sequence length="261" mass="29297">MATQSTSTSVGVGSSYEPMIVEVIETTQNKDIWQHYDLCKMSDGSDGSKKGRCKQCGKFISASSNSTLRLHIEKPYFPVRKVIPDGGQSSMSREGSLFAYEADQVRQQFAGFVIQQGLPFNHFDNPRLTNIIQKCIQPRYTLVSCATLRRDALKMWKKTKLELINGFEKLNTSVNLITDVWSAPHGLSGSYLCVTAHWIDPATWQMMKSTIDFENFEYPHTGDNLFQQLLEVEAEAGYAINLADEEIKLEEQAMSGSGESE</sequence>
<dbReference type="PANTHER" id="PTHR46481:SF10">
    <property type="entry name" value="ZINC FINGER BED DOMAIN-CONTAINING PROTEIN 39"/>
    <property type="match status" value="1"/>
</dbReference>
<dbReference type="GO" id="GO:0005634">
    <property type="term" value="C:nucleus"/>
    <property type="evidence" value="ECO:0007669"/>
    <property type="project" value="UniProtKB-SubCell"/>
</dbReference>
<dbReference type="EMBL" id="BKCJ010000036">
    <property type="protein sequence ID" value="GEU28998.1"/>
    <property type="molecule type" value="Genomic_DNA"/>
</dbReference>
<dbReference type="InterPro" id="IPR052035">
    <property type="entry name" value="ZnF_BED_domain_contain"/>
</dbReference>
<proteinExistence type="predicted"/>
<evidence type="ECO:0000256" key="4">
    <source>
        <dbReference type="ARBA" id="ARBA00022833"/>
    </source>
</evidence>
<reference evidence="6" key="1">
    <citation type="journal article" date="2019" name="Sci. Rep.">
        <title>Draft genome of Tanacetum cinerariifolium, the natural source of mosquito coil.</title>
        <authorList>
            <person name="Yamashiro T."/>
            <person name="Shiraishi A."/>
            <person name="Satake H."/>
            <person name="Nakayama K."/>
        </authorList>
    </citation>
    <scope>NUCLEOTIDE SEQUENCE</scope>
</reference>
<keyword evidence="4" id="KW-0862">Zinc</keyword>
<evidence type="ECO:0000256" key="3">
    <source>
        <dbReference type="ARBA" id="ARBA00022771"/>
    </source>
</evidence>
<keyword evidence="2" id="KW-0479">Metal-binding</keyword>
<comment type="caution">
    <text evidence="6">The sequence shown here is derived from an EMBL/GenBank/DDBJ whole genome shotgun (WGS) entry which is preliminary data.</text>
</comment>
<name>A0A699GJZ1_TANCI</name>
<protein>
    <recommendedName>
        <fullName evidence="7">Zinc finger BED domain-containing protein DAYSLEEPER-like</fullName>
    </recommendedName>
</protein>
<dbReference type="AlphaFoldDB" id="A0A699GJZ1"/>
<evidence type="ECO:0000256" key="2">
    <source>
        <dbReference type="ARBA" id="ARBA00022723"/>
    </source>
</evidence>
<organism evidence="6">
    <name type="scientific">Tanacetum cinerariifolium</name>
    <name type="common">Dalmatian daisy</name>
    <name type="synonym">Chrysanthemum cinerariifolium</name>
    <dbReference type="NCBI Taxonomy" id="118510"/>
    <lineage>
        <taxon>Eukaryota</taxon>
        <taxon>Viridiplantae</taxon>
        <taxon>Streptophyta</taxon>
        <taxon>Embryophyta</taxon>
        <taxon>Tracheophyta</taxon>
        <taxon>Spermatophyta</taxon>
        <taxon>Magnoliopsida</taxon>
        <taxon>eudicotyledons</taxon>
        <taxon>Gunneridae</taxon>
        <taxon>Pentapetalae</taxon>
        <taxon>asterids</taxon>
        <taxon>campanulids</taxon>
        <taxon>Asterales</taxon>
        <taxon>Asteraceae</taxon>
        <taxon>Asteroideae</taxon>
        <taxon>Anthemideae</taxon>
        <taxon>Anthemidinae</taxon>
        <taxon>Tanacetum</taxon>
    </lineage>
</organism>
<evidence type="ECO:0000256" key="5">
    <source>
        <dbReference type="ARBA" id="ARBA00023242"/>
    </source>
</evidence>